<evidence type="ECO:0000256" key="1">
    <source>
        <dbReference type="SAM" id="MobiDB-lite"/>
    </source>
</evidence>
<sequence length="164" mass="18590">MVRALVDTRKDANVVQFPEEPPEAAESTSSRPPRLGSRPHNPSPTGDRRSDRSHRESLGRQQQERAESSRVRSRSRHSQATCSGAAEPSVITGGYPDVCRRDTVNIRESTTYVFDRLGRLGVHRCIVRERSIDKPAKEEDNNQNRLDQLQRQLNQLVGQQFGME</sequence>
<dbReference type="EMBL" id="BTGU01000140">
    <property type="protein sequence ID" value="GMN63034.1"/>
    <property type="molecule type" value="Genomic_DNA"/>
</dbReference>
<feature type="region of interest" description="Disordered" evidence="1">
    <location>
        <begin position="1"/>
        <end position="97"/>
    </location>
</feature>
<name>A0AA88J5A7_FICCA</name>
<organism evidence="2 3">
    <name type="scientific">Ficus carica</name>
    <name type="common">Common fig</name>
    <dbReference type="NCBI Taxonomy" id="3494"/>
    <lineage>
        <taxon>Eukaryota</taxon>
        <taxon>Viridiplantae</taxon>
        <taxon>Streptophyta</taxon>
        <taxon>Embryophyta</taxon>
        <taxon>Tracheophyta</taxon>
        <taxon>Spermatophyta</taxon>
        <taxon>Magnoliopsida</taxon>
        <taxon>eudicotyledons</taxon>
        <taxon>Gunneridae</taxon>
        <taxon>Pentapetalae</taxon>
        <taxon>rosids</taxon>
        <taxon>fabids</taxon>
        <taxon>Rosales</taxon>
        <taxon>Moraceae</taxon>
        <taxon>Ficeae</taxon>
        <taxon>Ficus</taxon>
    </lineage>
</organism>
<protein>
    <submittedName>
        <fullName evidence="2">Uncharacterized protein</fullName>
    </submittedName>
</protein>
<feature type="compositionally biased region" description="Low complexity" evidence="1">
    <location>
        <begin position="24"/>
        <end position="33"/>
    </location>
</feature>
<dbReference type="Proteomes" id="UP001187192">
    <property type="component" value="Unassembled WGS sequence"/>
</dbReference>
<evidence type="ECO:0000313" key="3">
    <source>
        <dbReference type="Proteomes" id="UP001187192"/>
    </source>
</evidence>
<gene>
    <name evidence="2" type="ORF">TIFTF001_032108</name>
</gene>
<feature type="compositionally biased region" description="Basic and acidic residues" evidence="1">
    <location>
        <begin position="1"/>
        <end position="12"/>
    </location>
</feature>
<comment type="caution">
    <text evidence="2">The sequence shown here is derived from an EMBL/GenBank/DDBJ whole genome shotgun (WGS) entry which is preliminary data.</text>
</comment>
<dbReference type="AlphaFoldDB" id="A0AA88J5A7"/>
<keyword evidence="3" id="KW-1185">Reference proteome</keyword>
<evidence type="ECO:0000313" key="2">
    <source>
        <dbReference type="EMBL" id="GMN63034.1"/>
    </source>
</evidence>
<reference evidence="2" key="1">
    <citation type="submission" date="2023-07" db="EMBL/GenBank/DDBJ databases">
        <title>draft genome sequence of fig (Ficus carica).</title>
        <authorList>
            <person name="Takahashi T."/>
            <person name="Nishimura K."/>
        </authorList>
    </citation>
    <scope>NUCLEOTIDE SEQUENCE</scope>
</reference>
<proteinExistence type="predicted"/>
<accession>A0AA88J5A7</accession>
<feature type="compositionally biased region" description="Basic and acidic residues" evidence="1">
    <location>
        <begin position="46"/>
        <end position="70"/>
    </location>
</feature>